<dbReference type="InterPro" id="IPR006564">
    <property type="entry name" value="Znf_PMZ"/>
</dbReference>
<keyword evidence="2 4" id="KW-0863">Zinc-finger</keyword>
<sequence length="694" mass="78906">MYAKGRVAEQQLSVESSEESKQSVLNVPAVASPEQHSVLNVAAAASTGQHSSVFNVAAAASTEQHSLHNEATDSTGHTLFAANSEVSEHSILNEDSSGDSVNQFFIPKIRIGLEFPSKEAAFEYYKMHSYLNGFGVYSNGGSSADGKKQRVIFRCHKARPSRAGKVKPVPEKKWVQEKTNCLASLTVSYNTSKEVWFISSFNTEHNHLLIPEFSHKMKSHRSIELYVKKQLEINENAGLSAIANIKVAMQMAGGVDVCRFIERDARNFIGKLRRSGLKNGDAEAMMDFFRRDKADDPDFYYACKCSPENRLEIVFWADSVARVAYDLPVAPIIGINHHYQTIVFGCSMMTTEDGDSYKWILQSFLDYNVWLTDMFEMRAKWVPAYLSKFFWAGMSTTQRSESMNAFLDMFVNSKTCLSAFVKSFDSGLARLKRNELDQDYNCTRGDPKTFTEDPIELQFSCLYTHRMFYKLQEQLLRTMRLTYICLDRLGVRRLYQVDEYAMTYTVEFNSENQTYTCDCHLFETDGIICAHGLLIFRVEKVQLAPDSYILDRWCKDIVYKRHHLDAKAIALKINQRRQAYDNTYMLLHSTFLELVDYALLDEQTKMAVADGMNALRTCIANSREKMTEVAGNVAMNEVSHSNSNVTNLNGNENQAVVQDPVCRRTRGRNPSKRLESVAQKIQKKNCEEEEVGRG</sequence>
<gene>
    <name evidence="7" type="ORF">LUZ61_018872</name>
</gene>
<keyword evidence="8" id="KW-1185">Reference proteome</keyword>
<evidence type="ECO:0000259" key="6">
    <source>
        <dbReference type="PROSITE" id="PS50966"/>
    </source>
</evidence>
<dbReference type="GO" id="GO:0008270">
    <property type="term" value="F:zinc ion binding"/>
    <property type="evidence" value="ECO:0007669"/>
    <property type="project" value="UniProtKB-KW"/>
</dbReference>
<name>A0AAD5ZA48_9POAL</name>
<keyword evidence="3" id="KW-0862">Zinc</keyword>
<organism evidence="7 8">
    <name type="scientific">Rhynchospora tenuis</name>
    <dbReference type="NCBI Taxonomy" id="198213"/>
    <lineage>
        <taxon>Eukaryota</taxon>
        <taxon>Viridiplantae</taxon>
        <taxon>Streptophyta</taxon>
        <taxon>Embryophyta</taxon>
        <taxon>Tracheophyta</taxon>
        <taxon>Spermatophyta</taxon>
        <taxon>Magnoliopsida</taxon>
        <taxon>Liliopsida</taxon>
        <taxon>Poales</taxon>
        <taxon>Cyperaceae</taxon>
        <taxon>Cyperoideae</taxon>
        <taxon>Rhynchosporeae</taxon>
        <taxon>Rhynchospora</taxon>
    </lineage>
</organism>
<evidence type="ECO:0000256" key="3">
    <source>
        <dbReference type="ARBA" id="ARBA00022833"/>
    </source>
</evidence>
<evidence type="ECO:0000256" key="5">
    <source>
        <dbReference type="SAM" id="MobiDB-lite"/>
    </source>
</evidence>
<protein>
    <recommendedName>
        <fullName evidence="6">SWIM-type domain-containing protein</fullName>
    </recommendedName>
</protein>
<dbReference type="InterPro" id="IPR007527">
    <property type="entry name" value="Znf_SWIM"/>
</dbReference>
<dbReference type="InterPro" id="IPR004330">
    <property type="entry name" value="FAR1_DNA_bnd_dom"/>
</dbReference>
<reference evidence="7 8" key="1">
    <citation type="journal article" date="2022" name="Cell">
        <title>Repeat-based holocentromeres influence genome architecture and karyotype evolution.</title>
        <authorList>
            <person name="Hofstatter P.G."/>
            <person name="Thangavel G."/>
            <person name="Lux T."/>
            <person name="Neumann P."/>
            <person name="Vondrak T."/>
            <person name="Novak P."/>
            <person name="Zhang M."/>
            <person name="Costa L."/>
            <person name="Castellani M."/>
            <person name="Scott A."/>
            <person name="Toegelov H."/>
            <person name="Fuchs J."/>
            <person name="Mata-Sucre Y."/>
            <person name="Dias Y."/>
            <person name="Vanzela A.L.L."/>
            <person name="Huettel B."/>
            <person name="Almeida C.C.S."/>
            <person name="Simkova H."/>
            <person name="Souza G."/>
            <person name="Pedrosa-Harand A."/>
            <person name="Macas J."/>
            <person name="Mayer K.F.X."/>
            <person name="Houben A."/>
            <person name="Marques A."/>
        </authorList>
    </citation>
    <scope>NUCLEOTIDE SEQUENCE [LARGE SCALE GENOMIC DNA]</scope>
    <source>
        <strain evidence="7">RhyTen1mFocal</strain>
    </source>
</reference>
<dbReference type="SMART" id="SM00575">
    <property type="entry name" value="ZnF_PMZ"/>
    <property type="match status" value="1"/>
</dbReference>
<dbReference type="PROSITE" id="PS50966">
    <property type="entry name" value="ZF_SWIM"/>
    <property type="match status" value="1"/>
</dbReference>
<dbReference type="Pfam" id="PF03101">
    <property type="entry name" value="FAR1"/>
    <property type="match status" value="1"/>
</dbReference>
<keyword evidence="1" id="KW-0479">Metal-binding</keyword>
<feature type="domain" description="SWIM-type" evidence="6">
    <location>
        <begin position="504"/>
        <end position="540"/>
    </location>
</feature>
<evidence type="ECO:0000256" key="1">
    <source>
        <dbReference type="ARBA" id="ARBA00022723"/>
    </source>
</evidence>
<dbReference type="Proteomes" id="UP001210211">
    <property type="component" value="Unassembled WGS sequence"/>
</dbReference>
<comment type="caution">
    <text evidence="7">The sequence shown here is derived from an EMBL/GenBank/DDBJ whole genome shotgun (WGS) entry which is preliminary data.</text>
</comment>
<evidence type="ECO:0000313" key="7">
    <source>
        <dbReference type="EMBL" id="KAJ3689708.1"/>
    </source>
</evidence>
<proteinExistence type="predicted"/>
<accession>A0AAD5ZA48</accession>
<evidence type="ECO:0000256" key="4">
    <source>
        <dbReference type="PROSITE-ProRule" id="PRU00325"/>
    </source>
</evidence>
<feature type="region of interest" description="Disordered" evidence="5">
    <location>
        <begin position="664"/>
        <end position="694"/>
    </location>
</feature>
<dbReference type="EMBL" id="JAMRDG010000002">
    <property type="protein sequence ID" value="KAJ3689708.1"/>
    <property type="molecule type" value="Genomic_DNA"/>
</dbReference>
<evidence type="ECO:0000313" key="8">
    <source>
        <dbReference type="Proteomes" id="UP001210211"/>
    </source>
</evidence>
<dbReference type="PANTHER" id="PTHR47718:SF13">
    <property type="entry name" value="OS09G0290500 PROTEIN"/>
    <property type="match status" value="1"/>
</dbReference>
<dbReference type="PANTHER" id="PTHR47718">
    <property type="entry name" value="OS01G0519700 PROTEIN"/>
    <property type="match status" value="1"/>
</dbReference>
<dbReference type="AlphaFoldDB" id="A0AAD5ZA48"/>
<evidence type="ECO:0000256" key="2">
    <source>
        <dbReference type="ARBA" id="ARBA00022771"/>
    </source>
</evidence>